<gene>
    <name evidence="10" type="ORF">T551_01645</name>
</gene>
<dbReference type="GO" id="GO:0000444">
    <property type="term" value="C:MIS12/MIND type complex"/>
    <property type="evidence" value="ECO:0007669"/>
    <property type="project" value="InterPro"/>
</dbReference>
<dbReference type="GO" id="GO:0005634">
    <property type="term" value="C:nucleus"/>
    <property type="evidence" value="ECO:0007669"/>
    <property type="project" value="UniProtKB-SubCell"/>
</dbReference>
<keyword evidence="6" id="KW-0995">Kinetochore</keyword>
<evidence type="ECO:0000313" key="11">
    <source>
        <dbReference type="Proteomes" id="UP000053447"/>
    </source>
</evidence>
<name>A0A0W4ZRX0_PNEJ7</name>
<dbReference type="eggNOG" id="ENOG502S9JT">
    <property type="taxonomic scope" value="Eukaryota"/>
</dbReference>
<keyword evidence="4" id="KW-0132">Cell division</keyword>
<sequence>METRINSQEPSECQRKGLRAQRLEDLLAKSLSQTIKACSYEQVAKCFPALAKNSPEVLRNAHKQVISFLQSSCEREFMSILKERDVVSRLNELDNLITNAKLRQESGEPPSILPTLLSPEHVVNSYLYPLKMKELSVLKEQLKNTQAKNTDSYKKVALQRDEIAHLALSIKKAIEELDLAVQHSIQTPIQAMQTQMDEIVPILQEGL</sequence>
<dbReference type="RefSeq" id="XP_018230083.1">
    <property type="nucleotide sequence ID" value="XM_018373908.1"/>
</dbReference>
<evidence type="ECO:0000256" key="2">
    <source>
        <dbReference type="ARBA" id="ARBA00004629"/>
    </source>
</evidence>
<protein>
    <recommendedName>
        <fullName evidence="12">Nnf1</fullName>
    </recommendedName>
</protein>
<dbReference type="InterPro" id="IPR007128">
    <property type="entry name" value="PMF1/Nnf1"/>
</dbReference>
<dbReference type="GO" id="GO:0007059">
    <property type="term" value="P:chromosome segregation"/>
    <property type="evidence" value="ECO:0007669"/>
    <property type="project" value="TreeGrafter"/>
</dbReference>
<reference evidence="11" key="1">
    <citation type="journal article" date="2016" name="Nat. Commun.">
        <title>Genome analysis of three Pneumocystis species reveals adaptation mechanisms to life exclusively in mammalian hosts.</title>
        <authorList>
            <person name="Ma L."/>
            <person name="Chen Z."/>
            <person name="Huang D.W."/>
            <person name="Kutty G."/>
            <person name="Ishihara M."/>
            <person name="Wang H."/>
            <person name="Abouelleil A."/>
            <person name="Bishop L."/>
            <person name="Davey E."/>
            <person name="Deng R."/>
            <person name="Deng X."/>
            <person name="Fan L."/>
            <person name="Fantoni G."/>
            <person name="Fitzgerald M."/>
            <person name="Gogineni E."/>
            <person name="Goldberg J.M."/>
            <person name="Handley G."/>
            <person name="Hu X."/>
            <person name="Huber C."/>
            <person name="Jiao X."/>
            <person name="Jones K."/>
            <person name="Levin J.Z."/>
            <person name="Liu Y."/>
            <person name="Macdonald P."/>
            <person name="Melnikov A."/>
            <person name="Raley C."/>
            <person name="Sassi M."/>
            <person name="Sherman B.T."/>
            <person name="Song X."/>
            <person name="Sykes S."/>
            <person name="Tran B."/>
            <person name="Walsh L."/>
            <person name="Xia Y."/>
            <person name="Yang J."/>
            <person name="Young S."/>
            <person name="Zeng Q."/>
            <person name="Zheng X."/>
            <person name="Stephens R."/>
            <person name="Nusbaum C."/>
            <person name="Birren B.W."/>
            <person name="Azadi P."/>
            <person name="Lempicki R.A."/>
            <person name="Cuomo C.A."/>
            <person name="Kovacs J.A."/>
        </authorList>
    </citation>
    <scope>NUCLEOTIDE SEQUENCE [LARGE SCALE GENOMIC DNA]</scope>
    <source>
        <strain evidence="11">RU7</strain>
    </source>
</reference>
<evidence type="ECO:0000256" key="8">
    <source>
        <dbReference type="ARBA" id="ARBA00023306"/>
    </source>
</evidence>
<dbReference type="Proteomes" id="UP000053447">
    <property type="component" value="Unassembled WGS sequence"/>
</dbReference>
<dbReference type="OrthoDB" id="18453at2759"/>
<evidence type="ECO:0000313" key="10">
    <source>
        <dbReference type="EMBL" id="KTW31093.1"/>
    </source>
</evidence>
<evidence type="ECO:0008006" key="12">
    <source>
        <dbReference type="Google" id="ProtNLM"/>
    </source>
</evidence>
<evidence type="ECO:0000256" key="4">
    <source>
        <dbReference type="ARBA" id="ARBA00022618"/>
    </source>
</evidence>
<organism evidence="10 11">
    <name type="scientific">Pneumocystis jirovecii (strain RU7)</name>
    <name type="common">Human pneumocystis pneumonia agent</name>
    <dbReference type="NCBI Taxonomy" id="1408657"/>
    <lineage>
        <taxon>Eukaryota</taxon>
        <taxon>Fungi</taxon>
        <taxon>Dikarya</taxon>
        <taxon>Ascomycota</taxon>
        <taxon>Taphrinomycotina</taxon>
        <taxon>Pneumocystomycetes</taxon>
        <taxon>Pneumocystaceae</taxon>
        <taxon>Pneumocystis</taxon>
    </lineage>
</organism>
<accession>A0A0W4ZRX0</accession>
<dbReference type="GO" id="GO:0051301">
    <property type="term" value="P:cell division"/>
    <property type="evidence" value="ECO:0007669"/>
    <property type="project" value="UniProtKB-KW"/>
</dbReference>
<dbReference type="PANTHER" id="PTHR15459">
    <property type="entry name" value="POLYAMINE-MODULATED FACTOR 1"/>
    <property type="match status" value="1"/>
</dbReference>
<evidence type="ECO:0000256" key="5">
    <source>
        <dbReference type="ARBA" id="ARBA00022776"/>
    </source>
</evidence>
<keyword evidence="3" id="KW-0158">Chromosome</keyword>
<dbReference type="AlphaFoldDB" id="A0A0W4ZRX0"/>
<evidence type="ECO:0000256" key="7">
    <source>
        <dbReference type="ARBA" id="ARBA00023242"/>
    </source>
</evidence>
<dbReference type="GeneID" id="28940163"/>
<keyword evidence="11" id="KW-1185">Reference proteome</keyword>
<evidence type="ECO:0000256" key="9">
    <source>
        <dbReference type="ARBA" id="ARBA00023328"/>
    </source>
</evidence>
<keyword evidence="9" id="KW-0137">Centromere</keyword>
<keyword evidence="5" id="KW-0498">Mitosis</keyword>
<dbReference type="EMBL" id="LFWA01000006">
    <property type="protein sequence ID" value="KTW31093.1"/>
    <property type="molecule type" value="Genomic_DNA"/>
</dbReference>
<comment type="subcellular location">
    <subcellularLocation>
        <location evidence="2">Chromosome</location>
        <location evidence="2">Centromere</location>
        <location evidence="2">Kinetochore</location>
    </subcellularLocation>
    <subcellularLocation>
        <location evidence="1">Nucleus</location>
    </subcellularLocation>
</comment>
<dbReference type="STRING" id="1408657.A0A0W4ZRX0"/>
<proteinExistence type="predicted"/>
<evidence type="ECO:0000256" key="1">
    <source>
        <dbReference type="ARBA" id="ARBA00004123"/>
    </source>
</evidence>
<evidence type="ECO:0000256" key="6">
    <source>
        <dbReference type="ARBA" id="ARBA00022838"/>
    </source>
</evidence>
<keyword evidence="7" id="KW-0539">Nucleus</keyword>
<evidence type="ECO:0000256" key="3">
    <source>
        <dbReference type="ARBA" id="ARBA00022454"/>
    </source>
</evidence>
<dbReference type="Pfam" id="PF03980">
    <property type="entry name" value="Nnf1"/>
    <property type="match status" value="1"/>
</dbReference>
<dbReference type="PANTHER" id="PTHR15459:SF3">
    <property type="entry name" value="POLYAMINE-MODULATED FACTOR 1"/>
    <property type="match status" value="1"/>
</dbReference>
<keyword evidence="8" id="KW-0131">Cell cycle</keyword>
<dbReference type="VEuPathDB" id="FungiDB:T551_01645"/>
<comment type="caution">
    <text evidence="10">The sequence shown here is derived from an EMBL/GenBank/DDBJ whole genome shotgun (WGS) entry which is preliminary data.</text>
</comment>